<name>A0ABT3H2P7_9RHOB</name>
<evidence type="ECO:0008006" key="4">
    <source>
        <dbReference type="Google" id="ProtNLM"/>
    </source>
</evidence>
<accession>A0ABT3H2P7</accession>
<comment type="caution">
    <text evidence="2">The sequence shown here is derived from an EMBL/GenBank/DDBJ whole genome shotgun (WGS) entry which is preliminary data.</text>
</comment>
<keyword evidence="1" id="KW-0812">Transmembrane</keyword>
<sequence>MISLSDFVCFGVAPGIFVFHFVAQDWPGTGWLLVLVYVLCACLRLARFNVNRNAPPPPGRAHFIGVPAPAGALLGLLPVYLSLSGWVQTEHWPVLSSLYMAAIGLLMISRLPTPSPKAWRVPRKRAVLVLVGVAVFAGALATKPWTVLVLTDLAYLVVLAWGSWRDRRALA</sequence>
<dbReference type="Proteomes" id="UP001208938">
    <property type="component" value="Unassembled WGS sequence"/>
</dbReference>
<organism evidence="2 3">
    <name type="scientific">Pararhodobacter zhoushanensis</name>
    <dbReference type="NCBI Taxonomy" id="2479545"/>
    <lineage>
        <taxon>Bacteria</taxon>
        <taxon>Pseudomonadati</taxon>
        <taxon>Pseudomonadota</taxon>
        <taxon>Alphaproteobacteria</taxon>
        <taxon>Rhodobacterales</taxon>
        <taxon>Paracoccaceae</taxon>
        <taxon>Pararhodobacter</taxon>
    </lineage>
</organism>
<feature type="transmembrane region" description="Helical" evidence="1">
    <location>
        <begin position="7"/>
        <end position="23"/>
    </location>
</feature>
<keyword evidence="1" id="KW-0472">Membrane</keyword>
<dbReference type="EMBL" id="JAPDFL010000001">
    <property type="protein sequence ID" value="MCW1933960.1"/>
    <property type="molecule type" value="Genomic_DNA"/>
</dbReference>
<evidence type="ECO:0000313" key="2">
    <source>
        <dbReference type="EMBL" id="MCW1933960.1"/>
    </source>
</evidence>
<reference evidence="2 3" key="1">
    <citation type="submission" date="2022-10" db="EMBL/GenBank/DDBJ databases">
        <title>Pararhodobacter sp. nov., isolated from marine algae.</title>
        <authorList>
            <person name="Choi B.J."/>
            <person name="Kim J.M."/>
            <person name="Lee J.K."/>
            <person name="Choi D.G."/>
            <person name="Jeon C.O."/>
        </authorList>
    </citation>
    <scope>NUCLEOTIDE SEQUENCE [LARGE SCALE GENOMIC DNA]</scope>
    <source>
        <strain evidence="2 3">ZQ420</strain>
    </source>
</reference>
<evidence type="ECO:0000313" key="3">
    <source>
        <dbReference type="Proteomes" id="UP001208938"/>
    </source>
</evidence>
<feature type="transmembrane region" description="Helical" evidence="1">
    <location>
        <begin position="125"/>
        <end position="141"/>
    </location>
</feature>
<feature type="transmembrane region" description="Helical" evidence="1">
    <location>
        <begin position="93"/>
        <end position="113"/>
    </location>
</feature>
<dbReference type="RefSeq" id="WP_264507756.1">
    <property type="nucleotide sequence ID" value="NZ_JAPDFL010000001.1"/>
</dbReference>
<keyword evidence="1" id="KW-1133">Transmembrane helix</keyword>
<gene>
    <name evidence="2" type="ORF">OKW52_17290</name>
</gene>
<proteinExistence type="predicted"/>
<keyword evidence="3" id="KW-1185">Reference proteome</keyword>
<feature type="transmembrane region" description="Helical" evidence="1">
    <location>
        <begin position="62"/>
        <end position="81"/>
    </location>
</feature>
<evidence type="ECO:0000256" key="1">
    <source>
        <dbReference type="SAM" id="Phobius"/>
    </source>
</evidence>
<feature type="transmembrane region" description="Helical" evidence="1">
    <location>
        <begin position="29"/>
        <end position="50"/>
    </location>
</feature>
<protein>
    <recommendedName>
        <fullName evidence="4">CDP-diacylglycerol--serine O-phosphatidyltransferase</fullName>
    </recommendedName>
</protein>